<dbReference type="AlphaFoldDB" id="A0AAV9LH11"/>
<accession>A0AAV9LH11</accession>
<dbReference type="GO" id="GO:0016491">
    <property type="term" value="F:oxidoreductase activity"/>
    <property type="evidence" value="ECO:0007669"/>
    <property type="project" value="InterPro"/>
</dbReference>
<dbReference type="InterPro" id="IPR015590">
    <property type="entry name" value="Aldehyde_DH_dom"/>
</dbReference>
<dbReference type="Pfam" id="PF00171">
    <property type="entry name" value="Aldedh"/>
    <property type="match status" value="1"/>
</dbReference>
<gene>
    <name evidence="2" type="ORF">R3W88_027356</name>
</gene>
<sequence>MHSSYALAIWCGARLISEKGYTDGQVLNVFDSKFLHEVASDLLFKKRSKVLLHLAKLIEKHNDQIATFETWDTGKPYEQAVKIGVHWLYIPIIMLVSEKFNWKESLSSIISSP</sequence>
<dbReference type="InterPro" id="IPR016161">
    <property type="entry name" value="Ald_DH/histidinol_DH"/>
</dbReference>
<dbReference type="Gene3D" id="3.40.605.10">
    <property type="entry name" value="Aldehyde Dehydrogenase, Chain A, domain 1"/>
    <property type="match status" value="1"/>
</dbReference>
<feature type="domain" description="Aldehyde dehydrogenase" evidence="1">
    <location>
        <begin position="40"/>
        <end position="82"/>
    </location>
</feature>
<keyword evidence="3" id="KW-1185">Reference proteome</keyword>
<name>A0AAV9LH11_9SOLN</name>
<dbReference type="SUPFAM" id="SSF53720">
    <property type="entry name" value="ALDH-like"/>
    <property type="match status" value="1"/>
</dbReference>
<organism evidence="2 3">
    <name type="scientific">Solanum pinnatisectum</name>
    <name type="common">tansyleaf nightshade</name>
    <dbReference type="NCBI Taxonomy" id="50273"/>
    <lineage>
        <taxon>Eukaryota</taxon>
        <taxon>Viridiplantae</taxon>
        <taxon>Streptophyta</taxon>
        <taxon>Embryophyta</taxon>
        <taxon>Tracheophyta</taxon>
        <taxon>Spermatophyta</taxon>
        <taxon>Magnoliopsida</taxon>
        <taxon>eudicotyledons</taxon>
        <taxon>Gunneridae</taxon>
        <taxon>Pentapetalae</taxon>
        <taxon>asterids</taxon>
        <taxon>lamiids</taxon>
        <taxon>Solanales</taxon>
        <taxon>Solanaceae</taxon>
        <taxon>Solanoideae</taxon>
        <taxon>Solaneae</taxon>
        <taxon>Solanum</taxon>
    </lineage>
</organism>
<dbReference type="InterPro" id="IPR016162">
    <property type="entry name" value="Ald_DH_N"/>
</dbReference>
<proteinExistence type="predicted"/>
<evidence type="ECO:0000313" key="2">
    <source>
        <dbReference type="EMBL" id="KAK4724577.1"/>
    </source>
</evidence>
<dbReference type="EMBL" id="JAWPEI010000006">
    <property type="protein sequence ID" value="KAK4724577.1"/>
    <property type="molecule type" value="Genomic_DNA"/>
</dbReference>
<dbReference type="Proteomes" id="UP001311915">
    <property type="component" value="Unassembled WGS sequence"/>
</dbReference>
<evidence type="ECO:0000313" key="3">
    <source>
        <dbReference type="Proteomes" id="UP001311915"/>
    </source>
</evidence>
<protein>
    <recommendedName>
        <fullName evidence="1">Aldehyde dehydrogenase domain-containing protein</fullName>
    </recommendedName>
</protein>
<reference evidence="2 3" key="1">
    <citation type="submission" date="2023-10" db="EMBL/GenBank/DDBJ databases">
        <title>Genome-Wide Identification Analysis in wild type Solanum Pinnatisectum Reveals Some Genes Defensing Phytophthora Infestans.</title>
        <authorList>
            <person name="Sun C."/>
        </authorList>
    </citation>
    <scope>NUCLEOTIDE SEQUENCE [LARGE SCALE GENOMIC DNA]</scope>
    <source>
        <strain evidence="2">LQN</strain>
        <tissue evidence="2">Leaf</tissue>
    </source>
</reference>
<comment type="caution">
    <text evidence="2">The sequence shown here is derived from an EMBL/GenBank/DDBJ whole genome shotgun (WGS) entry which is preliminary data.</text>
</comment>
<evidence type="ECO:0000259" key="1">
    <source>
        <dbReference type="Pfam" id="PF00171"/>
    </source>
</evidence>